<dbReference type="NCBIfam" id="TIGR02727">
    <property type="entry name" value="MTHFS_bact"/>
    <property type="match status" value="1"/>
</dbReference>
<evidence type="ECO:0000313" key="6">
    <source>
        <dbReference type="Proteomes" id="UP001446205"/>
    </source>
</evidence>
<reference evidence="5 6" key="1">
    <citation type="submission" date="2024-04" db="EMBL/GenBank/DDBJ databases">
        <authorList>
            <person name="Abashina T."/>
            <person name="Shaikin A."/>
        </authorList>
    </citation>
    <scope>NUCLEOTIDE SEQUENCE [LARGE SCALE GENOMIC DNA]</scope>
    <source>
        <strain evidence="5 6">AAFK</strain>
    </source>
</reference>
<dbReference type="RefSeq" id="WP_341370948.1">
    <property type="nucleotide sequence ID" value="NZ_JBBPCO010000008.1"/>
</dbReference>
<dbReference type="PANTHER" id="PTHR23407">
    <property type="entry name" value="ATPASE INHIBITOR/5-FORMYLTETRAHYDROFOLATE CYCLO-LIGASE"/>
    <property type="match status" value="1"/>
</dbReference>
<proteinExistence type="inferred from homology"/>
<dbReference type="PANTHER" id="PTHR23407:SF1">
    <property type="entry name" value="5-FORMYLTETRAHYDROFOLATE CYCLO-LIGASE"/>
    <property type="match status" value="1"/>
</dbReference>
<evidence type="ECO:0000313" key="5">
    <source>
        <dbReference type="EMBL" id="MEK8089890.1"/>
    </source>
</evidence>
<keyword evidence="6" id="KW-1185">Reference proteome</keyword>
<dbReference type="InterPro" id="IPR024185">
    <property type="entry name" value="FTHF_cligase-like_sf"/>
</dbReference>
<keyword evidence="5" id="KW-0436">Ligase</keyword>
<dbReference type="Pfam" id="PF01812">
    <property type="entry name" value="5-FTHF_cyc-lig"/>
    <property type="match status" value="1"/>
</dbReference>
<evidence type="ECO:0000256" key="3">
    <source>
        <dbReference type="ARBA" id="ARBA00022840"/>
    </source>
</evidence>
<dbReference type="GO" id="GO:0030272">
    <property type="term" value="F:5-formyltetrahydrofolate cyclo-ligase activity"/>
    <property type="evidence" value="ECO:0007669"/>
    <property type="project" value="UniProtKB-EC"/>
</dbReference>
<protein>
    <recommendedName>
        <fullName evidence="4">5-formyltetrahydrofolate cyclo-ligase</fullName>
        <ecNumber evidence="4">6.3.3.2</ecNumber>
    </recommendedName>
</protein>
<keyword evidence="2 4" id="KW-0547">Nucleotide-binding</keyword>
<organism evidence="5 6">
    <name type="scientific">Thermithiobacillus plumbiphilus</name>
    <dbReference type="NCBI Taxonomy" id="1729899"/>
    <lineage>
        <taxon>Bacteria</taxon>
        <taxon>Pseudomonadati</taxon>
        <taxon>Pseudomonadota</taxon>
        <taxon>Acidithiobacillia</taxon>
        <taxon>Acidithiobacillales</taxon>
        <taxon>Thermithiobacillaceae</taxon>
        <taxon>Thermithiobacillus</taxon>
    </lineage>
</organism>
<keyword evidence="3 4" id="KW-0067">ATP-binding</keyword>
<dbReference type="InterPro" id="IPR002698">
    <property type="entry name" value="FTHF_cligase"/>
</dbReference>
<dbReference type="Proteomes" id="UP001446205">
    <property type="component" value="Unassembled WGS sequence"/>
</dbReference>
<dbReference type="InterPro" id="IPR037171">
    <property type="entry name" value="NagB/RpiA_transferase-like"/>
</dbReference>
<comment type="similarity">
    <text evidence="1 4">Belongs to the 5-formyltetrahydrofolate cyclo-ligase family.</text>
</comment>
<evidence type="ECO:0000256" key="4">
    <source>
        <dbReference type="RuleBase" id="RU361279"/>
    </source>
</evidence>
<evidence type="ECO:0000256" key="1">
    <source>
        <dbReference type="ARBA" id="ARBA00010638"/>
    </source>
</evidence>
<dbReference type="SUPFAM" id="SSF100950">
    <property type="entry name" value="NagB/RpiA/CoA transferase-like"/>
    <property type="match status" value="1"/>
</dbReference>
<dbReference type="EC" id="6.3.3.2" evidence="4"/>
<comment type="catalytic activity">
    <reaction evidence="4">
        <text>(6S)-5-formyl-5,6,7,8-tetrahydrofolate + ATP = (6R)-5,10-methenyltetrahydrofolate + ADP + phosphate</text>
        <dbReference type="Rhea" id="RHEA:10488"/>
        <dbReference type="ChEBI" id="CHEBI:30616"/>
        <dbReference type="ChEBI" id="CHEBI:43474"/>
        <dbReference type="ChEBI" id="CHEBI:57455"/>
        <dbReference type="ChEBI" id="CHEBI:57457"/>
        <dbReference type="ChEBI" id="CHEBI:456216"/>
        <dbReference type="EC" id="6.3.3.2"/>
    </reaction>
</comment>
<gene>
    <name evidence="5" type="ORF">WOB96_08930</name>
</gene>
<accession>A0ABU9D8P4</accession>
<comment type="cofactor">
    <cofactor evidence="4">
        <name>Mg(2+)</name>
        <dbReference type="ChEBI" id="CHEBI:18420"/>
    </cofactor>
</comment>
<sequence length="197" mass="22687">MIDKKVLRRDMRRLRRAISDEQAHQAARRLARELSRNPRFLAARSIAFYLTNDGEIDPTLLLRLALRMKKQAFLPVLDPLFGRSLRFARLRPGTAMRANRFGIPEPVVPRRALLKARQLDLILTPLVAFDPHGGRLGMGGGFYDRALQHLGWSRHWRRPHVIGLAYELQKIPQLPRESWDIALDGIQTEQAWYPAAS</sequence>
<comment type="caution">
    <text evidence="5">The sequence shown here is derived from an EMBL/GenBank/DDBJ whole genome shotgun (WGS) entry which is preliminary data.</text>
</comment>
<dbReference type="PIRSF" id="PIRSF006806">
    <property type="entry name" value="FTHF_cligase"/>
    <property type="match status" value="1"/>
</dbReference>
<keyword evidence="4" id="KW-0460">Magnesium</keyword>
<dbReference type="EMBL" id="JBBPCO010000008">
    <property type="protein sequence ID" value="MEK8089890.1"/>
    <property type="molecule type" value="Genomic_DNA"/>
</dbReference>
<name>A0ABU9D8P4_9PROT</name>
<evidence type="ECO:0000256" key="2">
    <source>
        <dbReference type="ARBA" id="ARBA00022741"/>
    </source>
</evidence>
<keyword evidence="4" id="KW-0479">Metal-binding</keyword>
<dbReference type="Gene3D" id="3.40.50.10420">
    <property type="entry name" value="NagB/RpiA/CoA transferase-like"/>
    <property type="match status" value="1"/>
</dbReference>